<evidence type="ECO:0000313" key="1">
    <source>
        <dbReference type="EMBL" id="KAI8438989.1"/>
    </source>
</evidence>
<proteinExistence type="predicted"/>
<accession>A0ACC0KRH4</accession>
<evidence type="ECO:0000313" key="2">
    <source>
        <dbReference type="Proteomes" id="UP001064048"/>
    </source>
</evidence>
<organism evidence="1 2">
    <name type="scientific">Choristoneura fumiferana</name>
    <name type="common">Spruce budworm moth</name>
    <name type="synonym">Archips fumiferana</name>
    <dbReference type="NCBI Taxonomy" id="7141"/>
    <lineage>
        <taxon>Eukaryota</taxon>
        <taxon>Metazoa</taxon>
        <taxon>Ecdysozoa</taxon>
        <taxon>Arthropoda</taxon>
        <taxon>Hexapoda</taxon>
        <taxon>Insecta</taxon>
        <taxon>Pterygota</taxon>
        <taxon>Neoptera</taxon>
        <taxon>Endopterygota</taxon>
        <taxon>Lepidoptera</taxon>
        <taxon>Glossata</taxon>
        <taxon>Ditrysia</taxon>
        <taxon>Tortricoidea</taxon>
        <taxon>Tortricidae</taxon>
        <taxon>Tortricinae</taxon>
        <taxon>Choristoneura</taxon>
    </lineage>
</organism>
<sequence>MKLAKSVSRWAASVAMAKLFDRVPHPKGCSLPGIVTAHKLKKKFGKTMDIVVLDLAAPTRILSKGNVAFESGYISDDEESDDSSGEMTTRQFADNAAKHFLSRYAKEFSIPLPDAIMNPRLSVSDITFPAIAIQKIRIYSDEQVILETMKGDTNYVCNLLAMALKPEQLLKIAIEDEILTEKQATMIGAMLPGKVKKFFVQYNESFWEDEGYSGDILSIRGPIVWAMARPRLSTTGSIEKYAALVGYLMVRDDVEDSREAVLEQLTKLYGEAAAKPINYKESDVTDIFVPRCGDYVALRQLTSFGNTGNVVEWGAMDIFADGDVAAALEAGHNAYLHVLTSLRPQAQTFEDLATTERPTILDDGPLTRWAAYLNYISSIQIVAYATAMYIDTKLNGLSASFSDKGLTPLNGRYRAKSLSSDKLNETNADRAAILDDVEAHHVAEKSETPGCLVSNRVMDQGTPPALNGGV</sequence>
<dbReference type="EMBL" id="CM046118">
    <property type="protein sequence ID" value="KAI8438989.1"/>
    <property type="molecule type" value="Genomic_DNA"/>
</dbReference>
<keyword evidence="2" id="KW-1185">Reference proteome</keyword>
<name>A0ACC0KRH4_CHOFU</name>
<protein>
    <submittedName>
        <fullName evidence="1">Uncharacterized protein</fullName>
    </submittedName>
</protein>
<dbReference type="Proteomes" id="UP001064048">
    <property type="component" value="Chromosome 18"/>
</dbReference>
<gene>
    <name evidence="1" type="ORF">MSG28_011288</name>
</gene>
<reference evidence="1 2" key="1">
    <citation type="journal article" date="2022" name="Genome Biol. Evol.">
        <title>The Spruce Budworm Genome: Reconstructing the Evolutionary History of Antifreeze Proteins.</title>
        <authorList>
            <person name="Beliveau C."/>
            <person name="Gagne P."/>
            <person name="Picq S."/>
            <person name="Vernygora O."/>
            <person name="Keeling C.I."/>
            <person name="Pinkney K."/>
            <person name="Doucet D."/>
            <person name="Wen F."/>
            <person name="Johnston J.S."/>
            <person name="Maaroufi H."/>
            <person name="Boyle B."/>
            <person name="Laroche J."/>
            <person name="Dewar K."/>
            <person name="Juretic N."/>
            <person name="Blackburn G."/>
            <person name="Nisole A."/>
            <person name="Brunet B."/>
            <person name="Brandao M."/>
            <person name="Lumley L."/>
            <person name="Duan J."/>
            <person name="Quan G."/>
            <person name="Lucarotti C.J."/>
            <person name="Roe A.D."/>
            <person name="Sperling F.A.H."/>
            <person name="Levesque R.C."/>
            <person name="Cusson M."/>
        </authorList>
    </citation>
    <scope>NUCLEOTIDE SEQUENCE [LARGE SCALE GENOMIC DNA]</scope>
    <source>
        <strain evidence="1">Glfc:IPQL:Cfum</strain>
    </source>
</reference>
<comment type="caution">
    <text evidence="1">The sequence shown here is derived from an EMBL/GenBank/DDBJ whole genome shotgun (WGS) entry which is preliminary data.</text>
</comment>